<feature type="domain" description="Reverse transcriptase" evidence="1">
    <location>
        <begin position="109"/>
        <end position="389"/>
    </location>
</feature>
<keyword evidence="3" id="KW-1185">Reference proteome</keyword>
<evidence type="ECO:0000313" key="3">
    <source>
        <dbReference type="Proteomes" id="UP000823941"/>
    </source>
</evidence>
<gene>
    <name evidence="2" type="ORF">JYU34_003042</name>
</gene>
<dbReference type="CDD" id="cd01650">
    <property type="entry name" value="RT_nLTR_like"/>
    <property type="match status" value="1"/>
</dbReference>
<accession>A0ABQ7QZ27</accession>
<dbReference type="InterPro" id="IPR043502">
    <property type="entry name" value="DNA/RNA_pol_sf"/>
</dbReference>
<dbReference type="PANTHER" id="PTHR33332">
    <property type="entry name" value="REVERSE TRANSCRIPTASE DOMAIN-CONTAINING PROTEIN"/>
    <property type="match status" value="1"/>
</dbReference>
<reference evidence="2 3" key="1">
    <citation type="submission" date="2021-06" db="EMBL/GenBank/DDBJ databases">
        <title>A haploid diamondback moth (Plutella xylostella L.) genome assembly resolves 31 chromosomes and identifies a diamide resistance mutation.</title>
        <authorList>
            <person name="Ward C.M."/>
            <person name="Perry K.D."/>
            <person name="Baker G."/>
            <person name="Powis K."/>
            <person name="Heckel D.G."/>
            <person name="Baxter S.W."/>
        </authorList>
    </citation>
    <scope>NUCLEOTIDE SEQUENCE [LARGE SCALE GENOMIC DNA]</scope>
    <source>
        <strain evidence="2 3">LV</strain>
        <tissue evidence="2">Single pupa</tissue>
    </source>
</reference>
<comment type="caution">
    <text evidence="2">The sequence shown here is derived from an EMBL/GenBank/DDBJ whole genome shotgun (WGS) entry which is preliminary data.</text>
</comment>
<proteinExistence type="predicted"/>
<dbReference type="InterPro" id="IPR000477">
    <property type="entry name" value="RT_dom"/>
</dbReference>
<name>A0ABQ7QZ27_PLUXY</name>
<dbReference type="Pfam" id="PF00078">
    <property type="entry name" value="RVT_1"/>
    <property type="match status" value="1"/>
</dbReference>
<protein>
    <recommendedName>
        <fullName evidence="1">Reverse transcriptase domain-containing protein</fullName>
    </recommendedName>
</protein>
<dbReference type="EMBL" id="JAHIBW010000005">
    <property type="protein sequence ID" value="KAG7310288.1"/>
    <property type="molecule type" value="Genomic_DNA"/>
</dbReference>
<evidence type="ECO:0000313" key="2">
    <source>
        <dbReference type="EMBL" id="KAG7310288.1"/>
    </source>
</evidence>
<dbReference type="PROSITE" id="PS50878">
    <property type="entry name" value="RT_POL"/>
    <property type="match status" value="1"/>
</dbReference>
<sequence>MWKYLKQTSILGNNNRLNIPQHLNDPDKINDFFLDVPGDPKIDENLLKFYKRNKYGSNEFKIDSCTQDQVHKIIKSIGTNASGYDSISITMINMTLPITLPIITDMVNRSISESSFPEAWKLARVKPLPKCATVENIKDLRAISILPVVSKILERVVCTQLTNFLEQESILPPFQSGFRSCHGTATALAHVCDDILTASDTGKGSILVLLDFSRAFDCLSSELLLAKMSYYGISETTCQWFQSFLTNRSQYVVTEDDQGNVRQSQIKNISRGCPQGSILSPLLFIMYTSDLITNLRHCKVHLYADDTQLYYSFDHRRTDEAVQRINSDLDLVYNWTKRNSLVLNPSKSKFMVLGTKQQCEQITKKSPQIIINSKTVERVSTARNLGLQMDEQLKFVEHINQKIRTAFFRLKVLYGIRDFLKVDVRVTLTESLILSIFNYCDCVYGPRIFEKTSRAIQRVQNACTRFCFGIPKRSHITPYLTELKILKMEGRRKLHLASLVHKVVHTKKPKYLHDKFEWLGDAHNKDTRSKVQSKMAIPSHKTANFRSGFRFAASKIWNDLPPPLQQNMSSYCFKFKLKSFLINKQIELTENLYIISKSVKKNIKKVTKINR</sequence>
<dbReference type="SUPFAM" id="SSF56672">
    <property type="entry name" value="DNA/RNA polymerases"/>
    <property type="match status" value="1"/>
</dbReference>
<dbReference type="Proteomes" id="UP000823941">
    <property type="component" value="Chromosome 5"/>
</dbReference>
<organism evidence="2 3">
    <name type="scientific">Plutella xylostella</name>
    <name type="common">Diamondback moth</name>
    <name type="synonym">Plutella maculipennis</name>
    <dbReference type="NCBI Taxonomy" id="51655"/>
    <lineage>
        <taxon>Eukaryota</taxon>
        <taxon>Metazoa</taxon>
        <taxon>Ecdysozoa</taxon>
        <taxon>Arthropoda</taxon>
        <taxon>Hexapoda</taxon>
        <taxon>Insecta</taxon>
        <taxon>Pterygota</taxon>
        <taxon>Neoptera</taxon>
        <taxon>Endopterygota</taxon>
        <taxon>Lepidoptera</taxon>
        <taxon>Glossata</taxon>
        <taxon>Ditrysia</taxon>
        <taxon>Yponomeutoidea</taxon>
        <taxon>Plutellidae</taxon>
        <taxon>Plutella</taxon>
    </lineage>
</organism>
<evidence type="ECO:0000259" key="1">
    <source>
        <dbReference type="PROSITE" id="PS50878"/>
    </source>
</evidence>